<dbReference type="CDD" id="cd00854">
    <property type="entry name" value="NagA"/>
    <property type="match status" value="1"/>
</dbReference>
<evidence type="ECO:0000256" key="9">
    <source>
        <dbReference type="PIRSR" id="PIRSR038994-2"/>
    </source>
</evidence>
<keyword evidence="6" id="KW-0119">Carbohydrate metabolism</keyword>
<dbReference type="EMBL" id="LXWW01000112">
    <property type="protein sequence ID" value="OAO15864.1"/>
    <property type="molecule type" value="Genomic_DNA"/>
</dbReference>
<evidence type="ECO:0000256" key="6">
    <source>
        <dbReference type="ARBA" id="ARBA00023277"/>
    </source>
</evidence>
<dbReference type="OrthoDB" id="10264777at2759"/>
<dbReference type="GO" id="GO:0006046">
    <property type="term" value="P:N-acetylglucosamine catabolic process"/>
    <property type="evidence" value="ECO:0007669"/>
    <property type="project" value="TreeGrafter"/>
</dbReference>
<keyword evidence="5" id="KW-0378">Hydrolase</keyword>
<feature type="binding site" evidence="10">
    <location>
        <position position="174"/>
    </location>
    <ligand>
        <name>Zn(2+)</name>
        <dbReference type="ChEBI" id="CHEBI:29105"/>
    </ligand>
</feature>
<dbReference type="FunFam" id="3.20.20.140:FF:000023">
    <property type="entry name" value="N-acetylglucosamine-6-phosphate deacetylase"/>
    <property type="match status" value="1"/>
</dbReference>
<comment type="similarity">
    <text evidence="1">Belongs to the metallo-dependent hydrolases superfamily. NagA family.</text>
</comment>
<evidence type="ECO:0000256" key="8">
    <source>
        <dbReference type="PIRSR" id="PIRSR038994-1"/>
    </source>
</evidence>
<evidence type="ECO:0000259" key="11">
    <source>
        <dbReference type="Pfam" id="PF01979"/>
    </source>
</evidence>
<evidence type="ECO:0000256" key="1">
    <source>
        <dbReference type="ARBA" id="ARBA00010716"/>
    </source>
</evidence>
<gene>
    <name evidence="12" type="ORF">AV274_2420</name>
</gene>
<evidence type="ECO:0000256" key="10">
    <source>
        <dbReference type="PIRSR" id="PIRSR038994-3"/>
    </source>
</evidence>
<sequence>MSAITLKQKEVTEDDQKRRSFMNHSSIHSFNNTEKKNRIIRVTNGRIFRNGKIESGDLWIHNGKILDPQSYFYSRVNSNEVYADEVIDAKNCIICPGFIDIQINGAFGVDFSDPNLTEEDMKKVRRNLLSSGCTAICPTIITSAFSTYHRNLQMCKFTESSVEDGCAILGAHCEGPFISPQRAGAHPPEYIRDPKDGAKSVDDCYGDLSNIRVVTMAPELEGALDAVKYLCDKGITVSMGHTAAHLNQAIDGVEAGATLMTHLFNAMTPFHHRDPGIIGVLGMPTEDSPFYSIIVDGIHSHPFAVRFAWKADGARCVLITDAMAAAGLPDGHYKLGKQNVVVANDKAVLEENHDTLAGSIVHIDACVRNYVKFTGCRVEEALRNATINPARAVRIDHRKGTLDANMDADFIFMDDDLNVLATFVGGDLAWSKEGFSL</sequence>
<comment type="cofactor">
    <cofactor evidence="10">
        <name>a divalent metal cation</name>
        <dbReference type="ChEBI" id="CHEBI:60240"/>
    </cofactor>
    <text evidence="10">Binds 1 divalent metal cation per subunit.</text>
</comment>
<feature type="binding site" evidence="10">
    <location>
        <position position="241"/>
    </location>
    <ligand>
        <name>Zn(2+)</name>
        <dbReference type="ChEBI" id="CHEBI:29105"/>
    </ligand>
</feature>
<dbReference type="SUPFAM" id="SSF51338">
    <property type="entry name" value="Composite domain of metallo-dependent hydrolases"/>
    <property type="match status" value="1"/>
</dbReference>
<dbReference type="GO" id="GO:0019262">
    <property type="term" value="P:N-acetylneuraminate catabolic process"/>
    <property type="evidence" value="ECO:0007669"/>
    <property type="project" value="UniProtKB-ARBA"/>
</dbReference>
<dbReference type="InterPro" id="IPR003764">
    <property type="entry name" value="GlcNAc_6-P_deAcase"/>
</dbReference>
<comment type="caution">
    <text evidence="12">The sequence shown here is derived from an EMBL/GenBank/DDBJ whole genome shotgun (WGS) entry which is preliminary data.</text>
</comment>
<feature type="binding site" evidence="10">
    <location>
        <position position="262"/>
    </location>
    <ligand>
        <name>Zn(2+)</name>
        <dbReference type="ChEBI" id="CHEBI:29105"/>
    </ligand>
</feature>
<feature type="binding site" evidence="9">
    <location>
        <begin position="356"/>
        <end position="358"/>
    </location>
    <ligand>
        <name>substrate</name>
    </ligand>
</feature>
<dbReference type="Gene3D" id="2.30.40.10">
    <property type="entry name" value="Urease, subunit C, domain 1"/>
    <property type="match status" value="1"/>
</dbReference>
<dbReference type="PANTHER" id="PTHR11113:SF14">
    <property type="entry name" value="N-ACETYLGLUCOSAMINE-6-PHOSPHATE DEACETYLASE"/>
    <property type="match status" value="1"/>
</dbReference>
<dbReference type="GO" id="GO:0008448">
    <property type="term" value="F:N-acetylglucosamine-6-phosphate deacetylase activity"/>
    <property type="evidence" value="ECO:0007669"/>
    <property type="project" value="UniProtKB-EC"/>
</dbReference>
<dbReference type="PIRSF" id="PIRSF038994">
    <property type="entry name" value="NagA"/>
    <property type="match status" value="1"/>
</dbReference>
<feature type="active site" description="Proton donor/acceptor" evidence="8">
    <location>
        <position position="321"/>
    </location>
</feature>
<accession>A0A196SIU1</accession>
<name>A0A196SIU1_BLAHN</name>
<dbReference type="InterPro" id="IPR011059">
    <property type="entry name" value="Metal-dep_hydrolase_composite"/>
</dbReference>
<dbReference type="EC" id="3.5.1.25" evidence="2"/>
<evidence type="ECO:0000256" key="5">
    <source>
        <dbReference type="ARBA" id="ARBA00022801"/>
    </source>
</evidence>
<comment type="catalytic activity">
    <reaction evidence="7">
        <text>N-acetyl-D-glucosamine 6-phosphate + H2O = D-glucosamine 6-phosphate + acetate</text>
        <dbReference type="Rhea" id="RHEA:22936"/>
        <dbReference type="ChEBI" id="CHEBI:15377"/>
        <dbReference type="ChEBI" id="CHEBI:30089"/>
        <dbReference type="ChEBI" id="CHEBI:57513"/>
        <dbReference type="ChEBI" id="CHEBI:58725"/>
        <dbReference type="EC" id="3.5.1.25"/>
    </reaction>
</comment>
<evidence type="ECO:0000256" key="4">
    <source>
        <dbReference type="ARBA" id="ARBA00022723"/>
    </source>
</evidence>
<feature type="binding site" evidence="9">
    <location>
        <begin position="265"/>
        <end position="266"/>
    </location>
    <ligand>
        <name>substrate</name>
    </ligand>
</feature>
<dbReference type="SUPFAM" id="SSF51556">
    <property type="entry name" value="Metallo-dependent hydrolases"/>
    <property type="match status" value="1"/>
</dbReference>
<dbReference type="PANTHER" id="PTHR11113">
    <property type="entry name" value="N-ACETYLGLUCOSAMINE-6-PHOSPHATE DEACETYLASE"/>
    <property type="match status" value="1"/>
</dbReference>
<dbReference type="Pfam" id="PF01979">
    <property type="entry name" value="Amidohydro_1"/>
    <property type="match status" value="1"/>
</dbReference>
<evidence type="ECO:0000313" key="12">
    <source>
        <dbReference type="EMBL" id="OAO15864.1"/>
    </source>
</evidence>
<dbReference type="AlphaFoldDB" id="A0A196SIU1"/>
<dbReference type="InterPro" id="IPR032466">
    <property type="entry name" value="Metal_Hydrolase"/>
</dbReference>
<keyword evidence="13" id="KW-1185">Reference proteome</keyword>
<proteinExistence type="inferred from homology"/>
<evidence type="ECO:0000256" key="7">
    <source>
        <dbReference type="ARBA" id="ARBA00047647"/>
    </source>
</evidence>
<protein>
    <recommendedName>
        <fullName evidence="3">N-acetylglucosamine-6-phosphate deacetylase</fullName>
        <ecNumber evidence="2">3.5.1.25</ecNumber>
    </recommendedName>
</protein>
<reference evidence="12 13" key="1">
    <citation type="submission" date="2016-05" db="EMBL/GenBank/DDBJ databases">
        <title>Nuclear genome of Blastocystis sp. subtype 1 NandII.</title>
        <authorList>
            <person name="Gentekaki E."/>
            <person name="Curtis B."/>
            <person name="Stairs C."/>
            <person name="Eme L."/>
            <person name="Herman E."/>
            <person name="Klimes V."/>
            <person name="Arias M.C."/>
            <person name="Elias M."/>
            <person name="Hilliou F."/>
            <person name="Klute M."/>
            <person name="Malik S.-B."/>
            <person name="Pightling A."/>
            <person name="Rachubinski R."/>
            <person name="Salas D."/>
            <person name="Schlacht A."/>
            <person name="Suga H."/>
            <person name="Archibald J."/>
            <person name="Ball S.G."/>
            <person name="Clark G."/>
            <person name="Dacks J."/>
            <person name="Van Der Giezen M."/>
            <person name="Tsaousis A."/>
            <person name="Roger A."/>
        </authorList>
    </citation>
    <scope>NUCLEOTIDE SEQUENCE [LARGE SCALE GENOMIC DNA]</scope>
    <source>
        <strain evidence="13">ATCC 50177 / NandII</strain>
    </source>
</reference>
<organism evidence="12 13">
    <name type="scientific">Blastocystis sp. subtype 1 (strain ATCC 50177 / NandII)</name>
    <dbReference type="NCBI Taxonomy" id="478820"/>
    <lineage>
        <taxon>Eukaryota</taxon>
        <taxon>Sar</taxon>
        <taxon>Stramenopiles</taxon>
        <taxon>Bigyra</taxon>
        <taxon>Opalozoa</taxon>
        <taxon>Opalinata</taxon>
        <taxon>Blastocystidae</taxon>
        <taxon>Blastocystis</taxon>
    </lineage>
</organism>
<dbReference type="GO" id="GO:0106279">
    <property type="term" value="P:negative regulation of UDP-N-acetylglucosamine biosynthetic process"/>
    <property type="evidence" value="ECO:0007669"/>
    <property type="project" value="UniProtKB-ARBA"/>
</dbReference>
<dbReference type="STRING" id="478820.A0A196SIU1"/>
<feature type="binding site" evidence="9">
    <location>
        <position position="185"/>
    </location>
    <ligand>
        <name>substrate</name>
    </ligand>
</feature>
<feature type="binding site" evidence="9">
    <location>
        <position position="299"/>
    </location>
    <ligand>
        <name>substrate</name>
    </ligand>
</feature>
<evidence type="ECO:0000313" key="13">
    <source>
        <dbReference type="Proteomes" id="UP000078348"/>
    </source>
</evidence>
<evidence type="ECO:0000256" key="2">
    <source>
        <dbReference type="ARBA" id="ARBA00011899"/>
    </source>
</evidence>
<dbReference type="Gene3D" id="3.20.20.140">
    <property type="entry name" value="Metal-dependent hydrolases"/>
    <property type="match status" value="1"/>
</dbReference>
<dbReference type="InterPro" id="IPR006680">
    <property type="entry name" value="Amidohydro-rel"/>
</dbReference>
<dbReference type="GO" id="GO:0046872">
    <property type="term" value="F:metal ion binding"/>
    <property type="evidence" value="ECO:0007669"/>
    <property type="project" value="UniProtKB-KW"/>
</dbReference>
<keyword evidence="4 10" id="KW-0479">Metal-binding</keyword>
<evidence type="ECO:0000256" key="3">
    <source>
        <dbReference type="ARBA" id="ARBA00018029"/>
    </source>
</evidence>
<feature type="binding site" evidence="9">
    <location>
        <position position="273"/>
    </location>
    <ligand>
        <name>substrate</name>
    </ligand>
</feature>
<dbReference type="Proteomes" id="UP000078348">
    <property type="component" value="Unassembled WGS sequence"/>
</dbReference>
<dbReference type="NCBIfam" id="TIGR00221">
    <property type="entry name" value="nagA"/>
    <property type="match status" value="1"/>
</dbReference>
<feature type="domain" description="Amidohydrolase-related" evidence="11">
    <location>
        <begin position="93"/>
        <end position="427"/>
    </location>
</feature>